<dbReference type="Gene3D" id="3.40.50.1820">
    <property type="entry name" value="alpha/beta hydrolase"/>
    <property type="match status" value="1"/>
</dbReference>
<organism evidence="3 4">
    <name type="scientific">Tsukamurella strandjordii</name>
    <dbReference type="NCBI Taxonomy" id="147577"/>
    <lineage>
        <taxon>Bacteria</taxon>
        <taxon>Bacillati</taxon>
        <taxon>Actinomycetota</taxon>
        <taxon>Actinomycetes</taxon>
        <taxon>Mycobacteriales</taxon>
        <taxon>Tsukamurellaceae</taxon>
        <taxon>Tsukamurella</taxon>
    </lineage>
</organism>
<dbReference type="Proteomes" id="UP001178281">
    <property type="component" value="Unassembled WGS sequence"/>
</dbReference>
<dbReference type="SUPFAM" id="SSF53474">
    <property type="entry name" value="alpha/beta-Hydrolases"/>
    <property type="match status" value="1"/>
</dbReference>
<evidence type="ECO:0000313" key="4">
    <source>
        <dbReference type="Proteomes" id="UP001178281"/>
    </source>
</evidence>
<dbReference type="Pfam" id="PF06259">
    <property type="entry name" value="Abhydrolase_8"/>
    <property type="match status" value="1"/>
</dbReference>
<dbReference type="InterPro" id="IPR010427">
    <property type="entry name" value="DUF1023"/>
</dbReference>
<dbReference type="EMBL" id="JAUTIX010000001">
    <property type="protein sequence ID" value="MDP0397020.1"/>
    <property type="molecule type" value="Genomic_DNA"/>
</dbReference>
<feature type="domain" description="DUF1023" evidence="2">
    <location>
        <begin position="157"/>
        <end position="322"/>
    </location>
</feature>
<gene>
    <name evidence="3" type="ORF">Q7X28_03685</name>
</gene>
<protein>
    <submittedName>
        <fullName evidence="3">Alpha/beta hydrolase</fullName>
    </submittedName>
</protein>
<feature type="region of interest" description="Disordered" evidence="1">
    <location>
        <begin position="69"/>
        <end position="92"/>
    </location>
</feature>
<dbReference type="GO" id="GO:0016787">
    <property type="term" value="F:hydrolase activity"/>
    <property type="evidence" value="ECO:0007669"/>
    <property type="project" value="UniProtKB-KW"/>
</dbReference>
<comment type="caution">
    <text evidence="3">The sequence shown here is derived from an EMBL/GenBank/DDBJ whole genome shotgun (WGS) entry which is preliminary data.</text>
</comment>
<evidence type="ECO:0000259" key="2">
    <source>
        <dbReference type="Pfam" id="PF06259"/>
    </source>
</evidence>
<evidence type="ECO:0000313" key="3">
    <source>
        <dbReference type="EMBL" id="MDP0397020.1"/>
    </source>
</evidence>
<accession>A0AA90NEK3</accession>
<feature type="compositionally biased region" description="Pro residues" evidence="1">
    <location>
        <begin position="69"/>
        <end position="82"/>
    </location>
</feature>
<dbReference type="RefSeq" id="WP_305110311.1">
    <property type="nucleotide sequence ID" value="NZ_JAUTIX010000001.1"/>
</dbReference>
<evidence type="ECO:0000256" key="1">
    <source>
        <dbReference type="SAM" id="MobiDB-lite"/>
    </source>
</evidence>
<proteinExistence type="predicted"/>
<sequence length="399" mass="39841">MAEDVALRAPETWRGAAAQAYDRWSGYEARAAAELDAALRRAEAEIARAGPGLAERLAAIELPAAVAPGAPPAPAPRAPAPRTPSAVARDRDNRARLAADLQRLRSGGRLSAAQRRLLATAESVAGRLAELDRTVDPITGAPVPVHLLTYDPHAFRGDGAVVVAIGDLAAADHVGVLVPGMGTTAASLGAVGGGAAQLYAAARRADPGAAVATVAWIGYDAPSGRGAFAQVSTTRSAERGAALLRDDLAALGRLSPAGSRTVVFGHSYGSTTAAIAGRGGALSGTVDAMVLFGSPGTGPVHRAAELGLAEGVYVARDPDDPVPPGTFLARALGVALGAAPGLTGFGVGNDPAAESFGAKAITVEGPTGPRGAHSGYLDPRSPALAEFGRVLAGRSGDAG</sequence>
<name>A0AA90NEK3_9ACTN</name>
<keyword evidence="4" id="KW-1185">Reference proteome</keyword>
<keyword evidence="3" id="KW-0378">Hydrolase</keyword>
<dbReference type="InterPro" id="IPR029058">
    <property type="entry name" value="AB_hydrolase_fold"/>
</dbReference>
<dbReference type="AlphaFoldDB" id="A0AA90NEK3"/>
<reference evidence="3" key="1">
    <citation type="submission" date="2023-08" db="EMBL/GenBank/DDBJ databases">
        <title>The draft genome of Tsukamurella strandjordii strain 050030.</title>
        <authorList>
            <person name="Zhao F."/>
            <person name="Feng Y."/>
            <person name="Zong Z."/>
        </authorList>
    </citation>
    <scope>NUCLEOTIDE SEQUENCE</scope>
    <source>
        <strain evidence="3">050030</strain>
    </source>
</reference>